<accession>A0A9P0ZTE2</accession>
<dbReference type="OrthoDB" id="1306279at2759"/>
<organism evidence="1 2">
    <name type="scientific">Cuscuta europaea</name>
    <name type="common">European dodder</name>
    <dbReference type="NCBI Taxonomy" id="41803"/>
    <lineage>
        <taxon>Eukaryota</taxon>
        <taxon>Viridiplantae</taxon>
        <taxon>Streptophyta</taxon>
        <taxon>Embryophyta</taxon>
        <taxon>Tracheophyta</taxon>
        <taxon>Spermatophyta</taxon>
        <taxon>Magnoliopsida</taxon>
        <taxon>eudicotyledons</taxon>
        <taxon>Gunneridae</taxon>
        <taxon>Pentapetalae</taxon>
        <taxon>asterids</taxon>
        <taxon>lamiids</taxon>
        <taxon>Solanales</taxon>
        <taxon>Convolvulaceae</taxon>
        <taxon>Cuscuteae</taxon>
        <taxon>Cuscuta</taxon>
        <taxon>Cuscuta subgen. Cuscuta</taxon>
    </lineage>
</organism>
<name>A0A9P0ZTE2_CUSEU</name>
<keyword evidence="2" id="KW-1185">Reference proteome</keyword>
<comment type="caution">
    <text evidence="1">The sequence shown here is derived from an EMBL/GenBank/DDBJ whole genome shotgun (WGS) entry which is preliminary data.</text>
</comment>
<dbReference type="EMBL" id="CAMAPE010000065">
    <property type="protein sequence ID" value="CAH9114583.1"/>
    <property type="molecule type" value="Genomic_DNA"/>
</dbReference>
<gene>
    <name evidence="1" type="ORF">CEURO_LOCUS20440</name>
</gene>
<proteinExistence type="predicted"/>
<evidence type="ECO:0000313" key="1">
    <source>
        <dbReference type="EMBL" id="CAH9114583.1"/>
    </source>
</evidence>
<dbReference type="AlphaFoldDB" id="A0A9P0ZTE2"/>
<protein>
    <submittedName>
        <fullName evidence="1">Uncharacterized protein</fullName>
    </submittedName>
</protein>
<reference evidence="1" key="1">
    <citation type="submission" date="2022-07" db="EMBL/GenBank/DDBJ databases">
        <authorList>
            <person name="Macas J."/>
            <person name="Novak P."/>
            <person name="Neumann P."/>
        </authorList>
    </citation>
    <scope>NUCLEOTIDE SEQUENCE</scope>
</reference>
<sequence length="104" mass="12137">MYWKQRGNIKWLKEGDANTKFFHRAAKEKVSKQHIHAIKKHNSEWCYTAKEIGEEAVSFFKNLYSFEHTGSFDKILDVVPSLLEEEDNNRLVGLPGELEVREAV</sequence>
<evidence type="ECO:0000313" key="2">
    <source>
        <dbReference type="Proteomes" id="UP001152484"/>
    </source>
</evidence>
<dbReference type="Proteomes" id="UP001152484">
    <property type="component" value="Unassembled WGS sequence"/>
</dbReference>